<dbReference type="InterPro" id="IPR000835">
    <property type="entry name" value="HTH_MarR-typ"/>
</dbReference>
<dbReference type="OrthoDB" id="3237509at2"/>
<gene>
    <name evidence="2" type="primary">nicR</name>
    <name evidence="2" type="ORF">RL72_02697</name>
</gene>
<feature type="domain" description="HTH marR-type" evidence="1">
    <location>
        <begin position="30"/>
        <end position="165"/>
    </location>
</feature>
<dbReference type="Proteomes" id="UP000033448">
    <property type="component" value="Unassembled WGS sequence"/>
</dbReference>
<proteinExistence type="predicted"/>
<dbReference type="InterPro" id="IPR039422">
    <property type="entry name" value="MarR/SlyA-like"/>
</dbReference>
<comment type="caution">
    <text evidence="2">The sequence shown here is derived from an EMBL/GenBank/DDBJ whole genome shotgun (WGS) entry which is preliminary data.</text>
</comment>
<dbReference type="GO" id="GO:0003700">
    <property type="term" value="F:DNA-binding transcription factor activity"/>
    <property type="evidence" value="ECO:0007669"/>
    <property type="project" value="InterPro"/>
</dbReference>
<dbReference type="PANTHER" id="PTHR33164:SF104">
    <property type="entry name" value="TRANSCRIPTIONAL REGULATORY PROTEIN"/>
    <property type="match status" value="1"/>
</dbReference>
<keyword evidence="3" id="KW-1185">Reference proteome</keyword>
<dbReference type="InterPro" id="IPR036388">
    <property type="entry name" value="WH-like_DNA-bd_sf"/>
</dbReference>
<accession>A0A0F0KIR2</accession>
<dbReference type="InterPro" id="IPR036390">
    <property type="entry name" value="WH_DNA-bd_sf"/>
</dbReference>
<dbReference type="AlphaFoldDB" id="A0A0F0KIR2"/>
<evidence type="ECO:0000313" key="2">
    <source>
        <dbReference type="EMBL" id="KJL20772.1"/>
    </source>
</evidence>
<dbReference type="PANTHER" id="PTHR33164">
    <property type="entry name" value="TRANSCRIPTIONAL REGULATOR, MARR FAMILY"/>
    <property type="match status" value="1"/>
</dbReference>
<protein>
    <submittedName>
        <fullName evidence="2">HTH-type transcriptional repressor NicR</fullName>
    </submittedName>
</protein>
<name>A0A0F0KIR2_9MICO</name>
<dbReference type="GO" id="GO:0006950">
    <property type="term" value="P:response to stress"/>
    <property type="evidence" value="ECO:0007669"/>
    <property type="project" value="TreeGrafter"/>
</dbReference>
<evidence type="ECO:0000259" key="1">
    <source>
        <dbReference type="PROSITE" id="PS50995"/>
    </source>
</evidence>
<dbReference type="RefSeq" id="WP_045251372.1">
    <property type="nucleotide sequence ID" value="NZ_FNGQ01000006.1"/>
</dbReference>
<dbReference type="PATRIC" id="fig|582680.7.peg.2753"/>
<dbReference type="EMBL" id="JYIT01000082">
    <property type="protein sequence ID" value="KJL20772.1"/>
    <property type="molecule type" value="Genomic_DNA"/>
</dbReference>
<dbReference type="PRINTS" id="PR00598">
    <property type="entry name" value="HTHMARR"/>
</dbReference>
<dbReference type="Pfam" id="PF12802">
    <property type="entry name" value="MarR_2"/>
    <property type="match status" value="1"/>
</dbReference>
<dbReference type="SMART" id="SM00347">
    <property type="entry name" value="HTH_MARR"/>
    <property type="match status" value="1"/>
</dbReference>
<sequence length="169" mass="19170">MSIDAERTGDEVDRIVAAWNTQRPDLDFSPLEVLSRVDRLSRLLDRARRDVFRRSDLETWEWDVLSALRRAGSPFQLSPKQLLQQTLVSSGTMTNRIDRLVGRRLVRREADPDDGRSVLVTLTDDGRLRVDAAITRLVDAEATLLSALSRGDRERIAALLRKLSLSFDA</sequence>
<dbReference type="Gene3D" id="1.10.10.10">
    <property type="entry name" value="Winged helix-like DNA-binding domain superfamily/Winged helix DNA-binding domain"/>
    <property type="match status" value="1"/>
</dbReference>
<reference evidence="2 3" key="1">
    <citation type="submission" date="2015-02" db="EMBL/GenBank/DDBJ databases">
        <title>Draft genome sequences of ten Microbacterium spp. with emphasis on heavy metal contaminated environments.</title>
        <authorList>
            <person name="Corretto E."/>
        </authorList>
    </citation>
    <scope>NUCLEOTIDE SEQUENCE [LARGE SCALE GENOMIC DNA]</scope>
    <source>
        <strain evidence="2 3">DSM 23848</strain>
    </source>
</reference>
<evidence type="ECO:0000313" key="3">
    <source>
        <dbReference type="Proteomes" id="UP000033448"/>
    </source>
</evidence>
<organism evidence="2 3">
    <name type="scientific">Microbacterium azadirachtae</name>
    <dbReference type="NCBI Taxonomy" id="582680"/>
    <lineage>
        <taxon>Bacteria</taxon>
        <taxon>Bacillati</taxon>
        <taxon>Actinomycetota</taxon>
        <taxon>Actinomycetes</taxon>
        <taxon>Micrococcales</taxon>
        <taxon>Microbacteriaceae</taxon>
        <taxon>Microbacterium</taxon>
    </lineage>
</organism>
<dbReference type="SUPFAM" id="SSF46785">
    <property type="entry name" value="Winged helix' DNA-binding domain"/>
    <property type="match status" value="1"/>
</dbReference>
<dbReference type="PROSITE" id="PS50995">
    <property type="entry name" value="HTH_MARR_2"/>
    <property type="match status" value="1"/>
</dbReference>